<gene>
    <name evidence="2" type="ORF">FSB_LOCUS5714</name>
</gene>
<proteinExistence type="predicted"/>
<evidence type="ECO:0000313" key="2">
    <source>
        <dbReference type="EMBL" id="SPC77832.1"/>
    </source>
</evidence>
<dbReference type="AlphaFoldDB" id="A0A2N9ESL5"/>
<dbReference type="EMBL" id="OIVN01000296">
    <property type="protein sequence ID" value="SPC77832.1"/>
    <property type="molecule type" value="Genomic_DNA"/>
</dbReference>
<protein>
    <submittedName>
        <fullName evidence="2">Uncharacterized protein</fullName>
    </submittedName>
</protein>
<feature type="compositionally biased region" description="Basic and acidic residues" evidence="1">
    <location>
        <begin position="156"/>
        <end position="166"/>
    </location>
</feature>
<accession>A0A2N9ESL5</accession>
<organism evidence="2">
    <name type="scientific">Fagus sylvatica</name>
    <name type="common">Beechnut</name>
    <dbReference type="NCBI Taxonomy" id="28930"/>
    <lineage>
        <taxon>Eukaryota</taxon>
        <taxon>Viridiplantae</taxon>
        <taxon>Streptophyta</taxon>
        <taxon>Embryophyta</taxon>
        <taxon>Tracheophyta</taxon>
        <taxon>Spermatophyta</taxon>
        <taxon>Magnoliopsida</taxon>
        <taxon>eudicotyledons</taxon>
        <taxon>Gunneridae</taxon>
        <taxon>Pentapetalae</taxon>
        <taxon>rosids</taxon>
        <taxon>fabids</taxon>
        <taxon>Fagales</taxon>
        <taxon>Fagaceae</taxon>
        <taxon>Fagus</taxon>
    </lineage>
</organism>
<name>A0A2N9ESL5_FAGSY</name>
<sequence length="179" mass="19439">MVMWALETKVGAIQGLRLALAFGHHGMSPLHGGVAGTCFRVGFSAGVDTQSQGPTTCGIQPVHLTTLPTLSEVGEHTVPKTQPKLMSNFQNLDDQCSSDKEKAEYCTNGCVTLKRKIQELGHSELEVPTMVQARKPSMHTVPMKKASSTLGFRANEPSRDQTERTISRSTGAWIPHRQG</sequence>
<evidence type="ECO:0000256" key="1">
    <source>
        <dbReference type="SAM" id="MobiDB-lite"/>
    </source>
</evidence>
<feature type="region of interest" description="Disordered" evidence="1">
    <location>
        <begin position="153"/>
        <end position="179"/>
    </location>
</feature>
<reference evidence="2" key="1">
    <citation type="submission" date="2018-02" db="EMBL/GenBank/DDBJ databases">
        <authorList>
            <person name="Cohen D.B."/>
            <person name="Kent A.D."/>
        </authorList>
    </citation>
    <scope>NUCLEOTIDE SEQUENCE</scope>
</reference>